<dbReference type="AlphaFoldDB" id="A0A9P0SUN4"/>
<comment type="caution">
    <text evidence="3">The sequence shown here is derived from an EMBL/GenBank/DDBJ whole genome shotgun (WGS) entry which is preliminary data.</text>
</comment>
<evidence type="ECO:0000313" key="4">
    <source>
        <dbReference type="Proteomes" id="UP001152562"/>
    </source>
</evidence>
<dbReference type="SUPFAM" id="SSF63748">
    <property type="entry name" value="Tudor/PWWP/MBT"/>
    <property type="match status" value="1"/>
</dbReference>
<dbReference type="Pfam" id="PF00855">
    <property type="entry name" value="PWWP"/>
    <property type="match status" value="1"/>
</dbReference>
<dbReference type="PROSITE" id="PS50812">
    <property type="entry name" value="PWWP"/>
    <property type="match status" value="1"/>
</dbReference>
<evidence type="ECO:0000256" key="1">
    <source>
        <dbReference type="SAM" id="MobiDB-lite"/>
    </source>
</evidence>
<dbReference type="SUPFAM" id="SSF57903">
    <property type="entry name" value="FYVE/PHD zinc finger"/>
    <property type="match status" value="1"/>
</dbReference>
<evidence type="ECO:0000313" key="3">
    <source>
        <dbReference type="EMBL" id="CAH3947317.1"/>
    </source>
</evidence>
<dbReference type="Proteomes" id="UP001152562">
    <property type="component" value="Unassembled WGS sequence"/>
</dbReference>
<organism evidence="3 4">
    <name type="scientific">Pieris brassicae</name>
    <name type="common">White butterfly</name>
    <name type="synonym">Large white butterfly</name>
    <dbReference type="NCBI Taxonomy" id="7116"/>
    <lineage>
        <taxon>Eukaryota</taxon>
        <taxon>Metazoa</taxon>
        <taxon>Ecdysozoa</taxon>
        <taxon>Arthropoda</taxon>
        <taxon>Hexapoda</taxon>
        <taxon>Insecta</taxon>
        <taxon>Pterygota</taxon>
        <taxon>Neoptera</taxon>
        <taxon>Endopterygota</taxon>
        <taxon>Lepidoptera</taxon>
        <taxon>Glossata</taxon>
        <taxon>Ditrysia</taxon>
        <taxon>Papilionoidea</taxon>
        <taxon>Pieridae</taxon>
        <taxon>Pierinae</taxon>
        <taxon>Pieris</taxon>
    </lineage>
</organism>
<gene>
    <name evidence="3" type="ORF">PIBRA_LOCUS1403</name>
</gene>
<feature type="domain" description="PWWP" evidence="2">
    <location>
        <begin position="318"/>
        <end position="368"/>
    </location>
</feature>
<reference evidence="3" key="1">
    <citation type="submission" date="2022-05" db="EMBL/GenBank/DDBJ databases">
        <authorList>
            <person name="Okamura Y."/>
        </authorList>
    </citation>
    <scope>NUCLEOTIDE SEQUENCE</scope>
</reference>
<dbReference type="InterPro" id="IPR000313">
    <property type="entry name" value="PWWP_dom"/>
</dbReference>
<dbReference type="Gene3D" id="2.30.30.140">
    <property type="match status" value="1"/>
</dbReference>
<feature type="region of interest" description="Disordered" evidence="1">
    <location>
        <begin position="95"/>
        <end position="124"/>
    </location>
</feature>
<dbReference type="EMBL" id="CALOZG010000002">
    <property type="protein sequence ID" value="CAH3947317.1"/>
    <property type="molecule type" value="Genomic_DNA"/>
</dbReference>
<proteinExistence type="predicted"/>
<keyword evidence="4" id="KW-1185">Reference proteome</keyword>
<protein>
    <recommendedName>
        <fullName evidence="2">PWWP domain-containing protein</fullName>
    </recommendedName>
</protein>
<evidence type="ECO:0000259" key="2">
    <source>
        <dbReference type="PROSITE" id="PS50812"/>
    </source>
</evidence>
<sequence>MKPVSFWRMGDVALGRLSKQVYVKVQVVKDEDGLFYDDKGISANGDNIEVFEELCYYVEVLRSKERIWLPYTSMYLAERSRPFYGTERVDRSKKAIDGKPCPRKKSEDDFSDLSDQSSDYEGSVSDIEERETLHEFIEKIPFEDFIRCGKEVLFDELYDLSLLECDEGVEDYLRNVNASTEDKFEELLRKIATENEVDNYLKQCWRYAFVVHFELKADEWWEDLSGTLTVHTNWCLVCGKTDALKECRKCPASFHGSCSREWLISVIHRKSPLKVKNDSPVLVEKVLSSTRVKCMDDNSGDDNQDLCPSCRWGPKVGYNDIVWHKLDSCSWWPARVLTPCSLPLCLMSSSHEMDQWPVRYYGTLNHSWANASHMCLFLPKHTTALNARDDILKQAMLDASDDYIAVYLR</sequence>
<name>A0A9P0SUN4_PIEBR</name>
<dbReference type="InterPro" id="IPR011011">
    <property type="entry name" value="Znf_FYVE_PHD"/>
</dbReference>
<accession>A0A9P0SUN4</accession>
<dbReference type="InterPro" id="IPR013083">
    <property type="entry name" value="Znf_RING/FYVE/PHD"/>
</dbReference>
<dbReference type="Gene3D" id="3.30.40.10">
    <property type="entry name" value="Zinc/RING finger domain, C3HC4 (zinc finger)"/>
    <property type="match status" value="1"/>
</dbReference>